<organism evidence="1 2">
    <name type="scientific">Candidatus Uhrbacteria bacterium CG_4_9_14_3_um_filter_41_35</name>
    <dbReference type="NCBI Taxonomy" id="1975034"/>
    <lineage>
        <taxon>Bacteria</taxon>
        <taxon>Candidatus Uhriibacteriota</taxon>
    </lineage>
</organism>
<sequence>MRPSKYISYSVKPEKDIDFRNMLTFTDNGLDGYVDMAFQDAAQGGDRRFLHVEQFTPEGREPKHKGAKYVDYWQNEYSVAIEATITYYGL</sequence>
<reference evidence="2" key="1">
    <citation type="submission" date="2017-09" db="EMBL/GenBank/DDBJ databases">
        <title>Depth-based differentiation of microbial function through sediment-hosted aquifers and enrichment of novel symbionts in the deep terrestrial subsurface.</title>
        <authorList>
            <person name="Probst A.J."/>
            <person name="Ladd B."/>
            <person name="Jarett J.K."/>
            <person name="Geller-Mcgrath D.E."/>
            <person name="Sieber C.M.K."/>
            <person name="Emerson J.B."/>
            <person name="Anantharaman K."/>
            <person name="Thomas B.C."/>
            <person name="Malmstrom R."/>
            <person name="Stieglmeier M."/>
            <person name="Klingl A."/>
            <person name="Woyke T."/>
            <person name="Ryan C.M."/>
            <person name="Banfield J.F."/>
        </authorList>
    </citation>
    <scope>NUCLEOTIDE SEQUENCE [LARGE SCALE GENOMIC DNA]</scope>
</reference>
<name>A0A2M7XEJ3_9BACT</name>
<protein>
    <submittedName>
        <fullName evidence="1">Uncharacterized protein</fullName>
    </submittedName>
</protein>
<comment type="caution">
    <text evidence="1">The sequence shown here is derived from an EMBL/GenBank/DDBJ whole genome shotgun (WGS) entry which is preliminary data.</text>
</comment>
<proteinExistence type="predicted"/>
<evidence type="ECO:0000313" key="2">
    <source>
        <dbReference type="Proteomes" id="UP000231263"/>
    </source>
</evidence>
<evidence type="ECO:0000313" key="1">
    <source>
        <dbReference type="EMBL" id="PJA46136.1"/>
    </source>
</evidence>
<gene>
    <name evidence="1" type="ORF">CO173_03535</name>
</gene>
<dbReference type="EMBL" id="PFWT01000016">
    <property type="protein sequence ID" value="PJA46136.1"/>
    <property type="molecule type" value="Genomic_DNA"/>
</dbReference>
<dbReference type="Proteomes" id="UP000231263">
    <property type="component" value="Unassembled WGS sequence"/>
</dbReference>
<dbReference type="AlphaFoldDB" id="A0A2M7XEJ3"/>
<accession>A0A2M7XEJ3</accession>